<evidence type="ECO:0000313" key="3">
    <source>
        <dbReference type="EMBL" id="CEM11673.1"/>
    </source>
</evidence>
<gene>
    <name evidence="3" type="ORF">Cvel_16631</name>
</gene>
<sequence length="166" mass="18309">MLSSTAFLALFCAVPLLSNVRGASLLVEGVSDRTGISKKRLNEEASLQAAAKDYDPGCRQHCWDAGQFCGQVWFVHDNVMNEGKGGCSYIRTDHQMAFSYAEFNWEPMWMPDGSGKEPRVCCCYMTNGGGFPQMQCPFDPIMPKITHEPYPSQDAGTPYPPVTPSP</sequence>
<evidence type="ECO:0000256" key="1">
    <source>
        <dbReference type="SAM" id="MobiDB-lite"/>
    </source>
</evidence>
<organism evidence="3">
    <name type="scientific">Chromera velia CCMP2878</name>
    <dbReference type="NCBI Taxonomy" id="1169474"/>
    <lineage>
        <taxon>Eukaryota</taxon>
        <taxon>Sar</taxon>
        <taxon>Alveolata</taxon>
        <taxon>Colpodellida</taxon>
        <taxon>Chromeraceae</taxon>
        <taxon>Chromera</taxon>
    </lineage>
</organism>
<accession>A0A0G4FFM5</accession>
<reference evidence="3" key="1">
    <citation type="submission" date="2014-11" db="EMBL/GenBank/DDBJ databases">
        <authorList>
            <person name="Otto D Thomas"/>
            <person name="Naeem Raeece"/>
        </authorList>
    </citation>
    <scope>NUCLEOTIDE SEQUENCE</scope>
</reference>
<feature type="signal peptide" evidence="2">
    <location>
        <begin position="1"/>
        <end position="22"/>
    </location>
</feature>
<protein>
    <submittedName>
        <fullName evidence="3">Uncharacterized protein</fullName>
    </submittedName>
</protein>
<feature type="chain" id="PRO_5005188541" evidence="2">
    <location>
        <begin position="23"/>
        <end position="166"/>
    </location>
</feature>
<evidence type="ECO:0000256" key="2">
    <source>
        <dbReference type="SAM" id="SignalP"/>
    </source>
</evidence>
<feature type="region of interest" description="Disordered" evidence="1">
    <location>
        <begin position="147"/>
        <end position="166"/>
    </location>
</feature>
<dbReference type="EMBL" id="CDMZ01000318">
    <property type="protein sequence ID" value="CEM11673.1"/>
    <property type="molecule type" value="Genomic_DNA"/>
</dbReference>
<dbReference type="VEuPathDB" id="CryptoDB:Cvel_16631"/>
<proteinExistence type="predicted"/>
<keyword evidence="2" id="KW-0732">Signal</keyword>
<dbReference type="AlphaFoldDB" id="A0A0G4FFM5"/>
<name>A0A0G4FFM5_9ALVE</name>